<evidence type="ECO:0000256" key="2">
    <source>
        <dbReference type="ARBA" id="ARBA00024035"/>
    </source>
</evidence>
<comment type="caution">
    <text evidence="5">The sequence shown here is derived from an EMBL/GenBank/DDBJ whole genome shotgun (WGS) entry which is preliminary data.</text>
</comment>
<name>A0A259TYB6_9BACT</name>
<feature type="domain" description="S-adenosyl-l-methionine hydroxide adenosyltransferase N-terminal" evidence="3">
    <location>
        <begin position="8"/>
        <end position="159"/>
    </location>
</feature>
<dbReference type="Proteomes" id="UP000216446">
    <property type="component" value="Unassembled WGS sequence"/>
</dbReference>
<evidence type="ECO:0000259" key="3">
    <source>
        <dbReference type="Pfam" id="PF01887"/>
    </source>
</evidence>
<proteinExistence type="inferred from homology"/>
<dbReference type="InterPro" id="IPR046470">
    <property type="entry name" value="SAM_HAT_C"/>
</dbReference>
<dbReference type="Pfam" id="PF20257">
    <property type="entry name" value="SAM_HAT_C"/>
    <property type="match status" value="1"/>
</dbReference>
<dbReference type="InParanoid" id="A0A259TYB6"/>
<dbReference type="PANTHER" id="PTHR35092">
    <property type="entry name" value="CHLORINASE MJ1651"/>
    <property type="match status" value="1"/>
</dbReference>
<dbReference type="SUPFAM" id="SSF102522">
    <property type="entry name" value="Bacterial fluorinating enzyme, N-terminal domain"/>
    <property type="match status" value="1"/>
</dbReference>
<evidence type="ECO:0000313" key="5">
    <source>
        <dbReference type="EMBL" id="OZC02763.1"/>
    </source>
</evidence>
<evidence type="ECO:0000259" key="4">
    <source>
        <dbReference type="Pfam" id="PF20257"/>
    </source>
</evidence>
<dbReference type="Gene3D" id="2.40.30.90">
    <property type="entry name" value="Bacterial fluorinating enzyme like"/>
    <property type="match status" value="1"/>
</dbReference>
<dbReference type="InterPro" id="IPR046469">
    <property type="entry name" value="SAM_HAT_N"/>
</dbReference>
<dbReference type="SUPFAM" id="SSF101852">
    <property type="entry name" value="Bacterial fluorinating enzyme, C-terminal domain"/>
    <property type="match status" value="1"/>
</dbReference>
<comment type="similarity">
    <text evidence="2">Belongs to the SAM hydrolase / SAM-dependent halogenase family.</text>
</comment>
<dbReference type="Gene3D" id="3.40.50.10790">
    <property type="entry name" value="S-adenosyl-l-methionine hydroxide adenosyltransferase, N-terminal"/>
    <property type="match status" value="1"/>
</dbReference>
<dbReference type="PANTHER" id="PTHR35092:SF1">
    <property type="entry name" value="CHLORINASE MJ1651"/>
    <property type="match status" value="1"/>
</dbReference>
<dbReference type="EMBL" id="MQWB01000001">
    <property type="protein sequence ID" value="OZC02763.1"/>
    <property type="molecule type" value="Genomic_DNA"/>
</dbReference>
<evidence type="ECO:0008006" key="7">
    <source>
        <dbReference type="Google" id="ProtNLM"/>
    </source>
</evidence>
<reference evidence="5 6" key="1">
    <citation type="submission" date="2016-11" db="EMBL/GenBank/DDBJ databases">
        <title>Study of marine rhodopsin-containing bacteria.</title>
        <authorList>
            <person name="Yoshizawa S."/>
            <person name="Kumagai Y."/>
            <person name="Kogure K."/>
        </authorList>
    </citation>
    <scope>NUCLEOTIDE SEQUENCE [LARGE SCALE GENOMIC DNA]</scope>
    <source>
        <strain evidence="5 6">SG-29</strain>
    </source>
</reference>
<accession>A0A259TYB6</accession>
<dbReference type="Pfam" id="PF01887">
    <property type="entry name" value="SAM_HAT_N"/>
    <property type="match status" value="1"/>
</dbReference>
<protein>
    <recommendedName>
        <fullName evidence="7">S-adenosyl-l-methionine hydroxide adenosyltransferase</fullName>
    </recommendedName>
</protein>
<keyword evidence="6" id="KW-1185">Reference proteome</keyword>
<sequence>MTSHDVIVTLTTDFGTQDGYVAAIKGAMLSVAPEVRFVDVTHEVPPQDVMGAAFVMRQAIGHFPEGTIHLGVVDPGTGGSRRPLAARFHPPGSDREHIFVGPDNGLLSLITDDPPVRTVVLDQPNRWRSTRASETFHGRDIFAPVASHLASGVPLRDVGTPTEEIATLRWALPRADEQGVEGWVVHVDRYGNCITNIPRETVDAHRAGRDVSVYAGSTIIRGMNASYGDVTDTEPVAVFGSSGSLEVGVNRGNASTLLSLNRGTAVRLVFDSQPTRARRLTEIG</sequence>
<evidence type="ECO:0000313" key="6">
    <source>
        <dbReference type="Proteomes" id="UP000216446"/>
    </source>
</evidence>
<dbReference type="InterPro" id="IPR002747">
    <property type="entry name" value="SAM_OH_AdoTrfase"/>
</dbReference>
<gene>
    <name evidence="5" type="ORF">BSZ36_07115</name>
</gene>
<keyword evidence="1" id="KW-0949">S-adenosyl-L-methionine</keyword>
<organism evidence="5 6">
    <name type="scientific">Rubricoccus marinus</name>
    <dbReference type="NCBI Taxonomy" id="716817"/>
    <lineage>
        <taxon>Bacteria</taxon>
        <taxon>Pseudomonadati</taxon>
        <taxon>Rhodothermota</taxon>
        <taxon>Rhodothermia</taxon>
        <taxon>Rhodothermales</taxon>
        <taxon>Rubricoccaceae</taxon>
        <taxon>Rubricoccus</taxon>
    </lineage>
</organism>
<dbReference type="InterPro" id="IPR023227">
    <property type="entry name" value="SAM_OH_AdoTrfase_C_sf"/>
</dbReference>
<dbReference type="PIRSF" id="PIRSF006779">
    <property type="entry name" value="UCP006779"/>
    <property type="match status" value="1"/>
</dbReference>
<dbReference type="OrthoDB" id="9792195at2"/>
<dbReference type="AlphaFoldDB" id="A0A259TYB6"/>
<feature type="domain" description="S-adenosyl-l-methionine hydroxide adenosyltransferase C-terminal" evidence="4">
    <location>
        <begin position="182"/>
        <end position="267"/>
    </location>
</feature>
<dbReference type="InterPro" id="IPR023228">
    <property type="entry name" value="SAM_OH_AdoTrfase_N_sf"/>
</dbReference>
<evidence type="ECO:0000256" key="1">
    <source>
        <dbReference type="ARBA" id="ARBA00022691"/>
    </source>
</evidence>